<keyword evidence="1" id="KW-0175">Coiled coil</keyword>
<feature type="signal peptide" evidence="2">
    <location>
        <begin position="1"/>
        <end position="20"/>
    </location>
</feature>
<keyword evidence="2" id="KW-0732">Signal</keyword>
<accession>A0A2S0NKD5</accession>
<feature type="chain" id="PRO_5015496370" evidence="2">
    <location>
        <begin position="21"/>
        <end position="589"/>
    </location>
</feature>
<evidence type="ECO:0000256" key="1">
    <source>
        <dbReference type="SAM" id="Coils"/>
    </source>
</evidence>
<dbReference type="RefSeq" id="WP_303662067.1">
    <property type="nucleotide sequence ID" value="NZ_CP027019.1"/>
</dbReference>
<evidence type="ECO:0000256" key="2">
    <source>
        <dbReference type="SAM" id="SignalP"/>
    </source>
</evidence>
<organism evidence="3 4">
    <name type="scientific">Williamsoniiplasma luminosum</name>
    <dbReference type="NCBI Taxonomy" id="214888"/>
    <lineage>
        <taxon>Bacteria</taxon>
        <taxon>Bacillati</taxon>
        <taxon>Mycoplasmatota</taxon>
        <taxon>Mollicutes</taxon>
        <taxon>Entomoplasmatales</taxon>
        <taxon>Williamsoniiplasma</taxon>
    </lineage>
</organism>
<sequence>MKKLLSILGTLGLVSTSATAVVSFTETTKDNNSGVETENGIQKELKALIEMAKKLVNEKNKDKEPEAYQALHNAIGAANGTLDIYKNEADHIVVLAIAKTTLQDAINVFENIEAKEADKNLLDERIKNAEEHLAMPTNNNKHDTAKKDFKKAIEDANNIFKATHMLSQQKEVDKAVLVLQKAMVDFLKATNERADYKELDAAIIKATTSHNERNKDKKDEANKSILEAISTANEVVAANHTTGKQDIVNKATQALLEAIAKYEKAGLPPLNPENEEGVDLKALIEKIKEANGVADVDAKATNHKTEENRIIFQTAIGHAQGIVDGKPVKGQEEEIKAETDKLDAAIKAFTGSDNAKANIEMLKANITAAKAIKDTNKTPKAIKTFNDAIAAAEKVLGSETEVNKQPDIDKQVEVNTAANDMWKATVNFLSSTERNDIRHIIANNTLLSAPLKNVEEATIKAQLEKDFKNFTSYTIGNVEQTTKSEKYHVVLTGTGDYSDTTIVQFVLKIDYIKDQLTKIVTGKKDQFWTVSDLQAAINNAGLDRTNGLIVHESPNDGTTDNRNFRIRANDSFDYSSFSGELMISQKLGK</sequence>
<evidence type="ECO:0000313" key="4">
    <source>
        <dbReference type="Proteomes" id="UP000239250"/>
    </source>
</evidence>
<gene>
    <name evidence="3" type="ORF">C5T88_02790</name>
</gene>
<dbReference type="NCBIfam" id="NF038029">
    <property type="entry name" value="LP_plasma"/>
    <property type="match status" value="1"/>
</dbReference>
<feature type="coiled-coil region" evidence="1">
    <location>
        <begin position="328"/>
        <end position="372"/>
    </location>
</feature>
<protein>
    <submittedName>
        <fullName evidence="3">Uncharacterized protein</fullName>
    </submittedName>
</protein>
<dbReference type="AlphaFoldDB" id="A0A2S0NKD5"/>
<dbReference type="Proteomes" id="UP000239250">
    <property type="component" value="Chromosome"/>
</dbReference>
<reference evidence="4" key="1">
    <citation type="submission" date="2018-02" db="EMBL/GenBank/DDBJ databases">
        <title>Firefly genomes illuminate parallel origins of bioluminescence in beetles.</title>
        <authorList>
            <person name="Fallon T.R."/>
            <person name="Lower S.E.S."/>
            <person name="Behringer M."/>
            <person name="Weng J.-K."/>
        </authorList>
    </citation>
    <scope>NUCLEOTIDE SEQUENCE [LARGE SCALE GENOMIC DNA]</scope>
</reference>
<dbReference type="InterPro" id="IPR054816">
    <property type="entry name" value="Lipoprotein_mollicutes-type_CS"/>
</dbReference>
<dbReference type="EMBL" id="CP027019">
    <property type="protein sequence ID" value="AVP49480.1"/>
    <property type="molecule type" value="Genomic_DNA"/>
</dbReference>
<name>A0A2S0NKD5_9MOLU</name>
<evidence type="ECO:0000313" key="3">
    <source>
        <dbReference type="EMBL" id="AVP49480.1"/>
    </source>
</evidence>
<proteinExistence type="predicted"/>